<gene>
    <name evidence="1" type="ORF">PFY00_17925</name>
</gene>
<reference evidence="1 2" key="1">
    <citation type="submission" date="2023-01" db="EMBL/GenBank/DDBJ databases">
        <title>Thalassococcus onchidii sp. nov., isolated from a marine invertebrate from the South China Sea.</title>
        <authorList>
            <person name="Xu S."/>
            <person name="Liu Z."/>
            <person name="Xu Y."/>
        </authorList>
    </citation>
    <scope>NUCLEOTIDE SEQUENCE [LARGE SCALE GENOMIC DNA]</scope>
    <source>
        <strain evidence="1 2">KCTC 32084</strain>
    </source>
</reference>
<proteinExistence type="predicted"/>
<evidence type="ECO:0000313" key="1">
    <source>
        <dbReference type="EMBL" id="MDA7426618.1"/>
    </source>
</evidence>
<protein>
    <submittedName>
        <fullName evidence="1">Uncharacterized protein</fullName>
    </submittedName>
</protein>
<dbReference type="RefSeq" id="WP_271433974.1">
    <property type="nucleotide sequence ID" value="NZ_JAQIOY010000010.1"/>
</dbReference>
<accession>A0ABT4XXF7</accession>
<comment type="caution">
    <text evidence="1">The sequence shown here is derived from an EMBL/GenBank/DDBJ whole genome shotgun (WGS) entry which is preliminary data.</text>
</comment>
<keyword evidence="2" id="KW-1185">Reference proteome</keyword>
<name>A0ABT4XXF7_9RHOB</name>
<sequence length="161" mass="17605">MWNAVVITNMFVAFCTGAMNPVADEPMQVGSDCSFEHAGGAFPVHASAPYRLDNGLMAQSISQYHGCGSFERTLVVDCDANRSILVPVRSNWTEEWNDDLEGPPLRPFLVERGATNVDALAEVFGDRWTRFDTYLSQLEDGNGPNAYCGCGKTGLSSEKED</sequence>
<dbReference type="Proteomes" id="UP001210720">
    <property type="component" value="Unassembled WGS sequence"/>
</dbReference>
<evidence type="ECO:0000313" key="2">
    <source>
        <dbReference type="Proteomes" id="UP001210720"/>
    </source>
</evidence>
<dbReference type="EMBL" id="JAQIOY010000010">
    <property type="protein sequence ID" value="MDA7426618.1"/>
    <property type="molecule type" value="Genomic_DNA"/>
</dbReference>
<organism evidence="1 2">
    <name type="scientific">Thalassococcus lentus</name>
    <dbReference type="NCBI Taxonomy" id="1210524"/>
    <lineage>
        <taxon>Bacteria</taxon>
        <taxon>Pseudomonadati</taxon>
        <taxon>Pseudomonadota</taxon>
        <taxon>Alphaproteobacteria</taxon>
        <taxon>Rhodobacterales</taxon>
        <taxon>Roseobacteraceae</taxon>
        <taxon>Thalassococcus</taxon>
    </lineage>
</organism>